<evidence type="ECO:0000259" key="1">
    <source>
        <dbReference type="Pfam" id="PF20419"/>
    </source>
</evidence>
<dbReference type="InterPro" id="IPR046524">
    <property type="entry name" value="DUF6701"/>
</dbReference>
<dbReference type="KEGG" id="vcw:GJQ55_02075"/>
<protein>
    <recommendedName>
        <fullName evidence="1">DUF6701 domain-containing protein</fullName>
    </recommendedName>
</protein>
<organism evidence="2 3">
    <name type="scientific">Venatoribacter cucullus</name>
    <dbReference type="NCBI Taxonomy" id="2661630"/>
    <lineage>
        <taxon>Bacteria</taxon>
        <taxon>Pseudomonadati</taxon>
        <taxon>Pseudomonadota</taxon>
        <taxon>Gammaproteobacteria</taxon>
        <taxon>Oceanospirillales</taxon>
        <taxon>Oceanospirillaceae</taxon>
        <taxon>Venatoribacter</taxon>
    </lineage>
</organism>
<gene>
    <name evidence="2" type="ORF">GJQ55_02075</name>
</gene>
<evidence type="ECO:0000313" key="2">
    <source>
        <dbReference type="EMBL" id="QQD23337.1"/>
    </source>
</evidence>
<keyword evidence="3" id="KW-1185">Reference proteome</keyword>
<feature type="domain" description="DUF6701" evidence="1">
    <location>
        <begin position="5"/>
        <end position="47"/>
    </location>
</feature>
<dbReference type="Proteomes" id="UP000596074">
    <property type="component" value="Chromosome"/>
</dbReference>
<dbReference type="EMBL" id="CP046056">
    <property type="protein sequence ID" value="QQD23337.1"/>
    <property type="molecule type" value="Genomic_DNA"/>
</dbReference>
<name>A0A9X7YNS3_9GAMM</name>
<accession>A0A9X7YNS3</accession>
<reference evidence="2 3" key="1">
    <citation type="submission" date="2019-11" db="EMBL/GenBank/DDBJ databases">
        <title>Venatorbacter sp. nov. a predator of Campylobacter and other Gram-negative bacteria.</title>
        <authorList>
            <person name="Saeedi A."/>
            <person name="Cummings N.J."/>
            <person name="Connerton I.F."/>
            <person name="Connerton P.L."/>
        </authorList>
    </citation>
    <scope>NUCLEOTIDE SEQUENCE [LARGE SCALE GENOMIC DNA]</scope>
    <source>
        <strain evidence="2">XL5</strain>
    </source>
</reference>
<dbReference type="RefSeq" id="WP_228345862.1">
    <property type="nucleotide sequence ID" value="NZ_CP046056.1"/>
</dbReference>
<dbReference type="Pfam" id="PF20419">
    <property type="entry name" value="DUF6701"/>
    <property type="match status" value="1"/>
</dbReference>
<sequence>MRHNINYAAPVFLQDDFNNTGALENPSGLATFGIFRGHDRVIYWREVGR</sequence>
<dbReference type="AlphaFoldDB" id="A0A9X7YNS3"/>
<evidence type="ECO:0000313" key="3">
    <source>
        <dbReference type="Proteomes" id="UP000596074"/>
    </source>
</evidence>
<proteinExistence type="predicted"/>